<sequence length="289" mass="32427">MTDQARTSRIWLNLEVESAICQPEHQSRCHGQSSPMQRSAYCCAGLAGNRVCNFQHTFDPSSTTISVEADEYLFEGFFDSCRREEATLKANNTLHTTLDAYPRFRFKLARLIHRYKYMEQGTVIYKSDDGLSVLMVMKGFRQRADGLTIVEVQFLCMTEFSCPEECMDEICALMPATGPAALYKVEVGYSEIQIVKEVLLANSAMLASDYKRRCKRDWGIEGKAYDVSFFADIGYCQQLPKFPIYCSNGESRGIAAGSVSSSTGQSTSRSVSNLKKAHLCKPCAEGWMQ</sequence>
<dbReference type="Proteomes" id="UP001465755">
    <property type="component" value="Unassembled WGS sequence"/>
</dbReference>
<evidence type="ECO:0000313" key="1">
    <source>
        <dbReference type="EMBL" id="KAK9788439.1"/>
    </source>
</evidence>
<organism evidence="1 2">
    <name type="scientific">Symbiochloris irregularis</name>
    <dbReference type="NCBI Taxonomy" id="706552"/>
    <lineage>
        <taxon>Eukaryota</taxon>
        <taxon>Viridiplantae</taxon>
        <taxon>Chlorophyta</taxon>
        <taxon>core chlorophytes</taxon>
        <taxon>Trebouxiophyceae</taxon>
        <taxon>Trebouxiales</taxon>
        <taxon>Trebouxiaceae</taxon>
        <taxon>Symbiochloris</taxon>
    </lineage>
</organism>
<protein>
    <submittedName>
        <fullName evidence="1">Uncharacterized protein</fullName>
    </submittedName>
</protein>
<evidence type="ECO:0000313" key="2">
    <source>
        <dbReference type="Proteomes" id="UP001465755"/>
    </source>
</evidence>
<dbReference type="AlphaFoldDB" id="A0AAW1NN65"/>
<gene>
    <name evidence="1" type="ORF">WJX73_006022</name>
</gene>
<name>A0AAW1NN65_9CHLO</name>
<comment type="caution">
    <text evidence="1">The sequence shown here is derived from an EMBL/GenBank/DDBJ whole genome shotgun (WGS) entry which is preliminary data.</text>
</comment>
<accession>A0AAW1NN65</accession>
<dbReference type="EMBL" id="JALJOQ010000227">
    <property type="protein sequence ID" value="KAK9788439.1"/>
    <property type="molecule type" value="Genomic_DNA"/>
</dbReference>
<keyword evidence="2" id="KW-1185">Reference proteome</keyword>
<proteinExistence type="predicted"/>
<reference evidence="1 2" key="1">
    <citation type="journal article" date="2024" name="Nat. Commun.">
        <title>Phylogenomics reveals the evolutionary origins of lichenization in chlorophyte algae.</title>
        <authorList>
            <person name="Puginier C."/>
            <person name="Libourel C."/>
            <person name="Otte J."/>
            <person name="Skaloud P."/>
            <person name="Haon M."/>
            <person name="Grisel S."/>
            <person name="Petersen M."/>
            <person name="Berrin J.G."/>
            <person name="Delaux P.M."/>
            <person name="Dal Grande F."/>
            <person name="Keller J."/>
        </authorList>
    </citation>
    <scope>NUCLEOTIDE SEQUENCE [LARGE SCALE GENOMIC DNA]</scope>
    <source>
        <strain evidence="1 2">SAG 2036</strain>
    </source>
</reference>